<evidence type="ECO:0000259" key="1">
    <source>
        <dbReference type="SMART" id="SM00642"/>
    </source>
</evidence>
<dbReference type="GO" id="GO:0047669">
    <property type="term" value="F:amylosucrase activity"/>
    <property type="evidence" value="ECO:0007669"/>
    <property type="project" value="InterPro"/>
</dbReference>
<evidence type="ECO:0000313" key="2">
    <source>
        <dbReference type="EMBL" id="POR03582.1"/>
    </source>
</evidence>
<dbReference type="Gene3D" id="3.90.400.10">
    <property type="entry name" value="Oligo-1,6-glucosidase, Domain 2"/>
    <property type="match status" value="1"/>
</dbReference>
<protein>
    <recommendedName>
        <fullName evidence="1">Glycosyl hydrolase family 13 catalytic domain-containing protein</fullName>
    </recommendedName>
</protein>
<accession>A0A2S4JVN7</accession>
<dbReference type="Gene3D" id="2.60.40.1180">
    <property type="entry name" value="Golgi alpha-mannosidase II"/>
    <property type="match status" value="1"/>
</dbReference>
<comment type="caution">
    <text evidence="2">The sequence shown here is derived from an EMBL/GenBank/DDBJ whole genome shotgun (WGS) entry which is preliminary data.</text>
</comment>
<feature type="domain" description="Glycosyl hydrolase family 13 catalytic" evidence="1">
    <location>
        <begin position="99"/>
        <end position="544"/>
    </location>
</feature>
<dbReference type="InterPro" id="IPR044077">
    <property type="entry name" value="Amylosucrase"/>
</dbReference>
<sequence length="651" mass="74271">MRRPFPRRAEADFFRFLQENPRIEEDREFTLRLASHYSDLYRLLSRLYGSSGAIRELMDSFCHLLWEKRQARDSRLRQIDRERVSRGDWYRQGDLAGMQLYVDRFARTIGGLTEELDYFQDLGINMLHLMPLLKTPRDHNDGGYAVSDYGTVQEELGTMEDLRELARELHRRGMVLALDYVLNHTSDEHPWAQAARAGESPCRGYYFTYLDREIPDRFDETMPEVFPETVPGNFTWIPGMNRWVMTVFHRYQWDLNYANPRVTLEMTGILLDLANQGVDILRLDAVPYLWKRLGTSCQNLPEAHLLLRIFNVCARIASPGIAFIAEAIVQPREIARYFGEEEWAGRECELAYNASLMVLLWDAAATGRSVLLQRGLRELPHPPEDTTWLNYLRCHDDIGLGYDEQHLRDQGWDPRAHRDFMVRYFTGEFPGSPARGLRFMYNPRSGDARISGTAASLAGIEQALERDDPALLEEALALHVALHGVIFSLGGVPIVYAGDELGLCNDYSFAGDPHLAGDNRWAHRPWISREDRARRHREGTVAGRIFQELQRLLAVRRATAALRSVSAPEVICQGSPHVLSFVRTGPGGETVLVLMNCSRTVREVGLETLLPAGLGPEAQDIAHGGRLRRAPLRLEPYEFCWLTAPTAGYSD</sequence>
<dbReference type="AlphaFoldDB" id="A0A2S4JVN7"/>
<keyword evidence="3" id="KW-1185">Reference proteome</keyword>
<dbReference type="PANTHER" id="PTHR10357:SF213">
    <property type="entry name" value="ALPHA AMYLASE CATALYTIC REGION"/>
    <property type="match status" value="1"/>
</dbReference>
<organism evidence="2 3">
    <name type="scientific">Alkalispirochaeta sphaeroplastigenens</name>
    <dbReference type="NCBI Taxonomy" id="1187066"/>
    <lineage>
        <taxon>Bacteria</taxon>
        <taxon>Pseudomonadati</taxon>
        <taxon>Spirochaetota</taxon>
        <taxon>Spirochaetia</taxon>
        <taxon>Spirochaetales</taxon>
        <taxon>Spirochaetaceae</taxon>
        <taxon>Alkalispirochaeta</taxon>
    </lineage>
</organism>
<gene>
    <name evidence="2" type="ORF">AU468_04875</name>
</gene>
<dbReference type="GO" id="GO:0005975">
    <property type="term" value="P:carbohydrate metabolic process"/>
    <property type="evidence" value="ECO:0007669"/>
    <property type="project" value="InterPro"/>
</dbReference>
<dbReference type="SUPFAM" id="SSF51011">
    <property type="entry name" value="Glycosyl hydrolase domain"/>
    <property type="match status" value="1"/>
</dbReference>
<dbReference type="SMART" id="SM00642">
    <property type="entry name" value="Aamy"/>
    <property type="match status" value="1"/>
</dbReference>
<dbReference type="SUPFAM" id="SSF51445">
    <property type="entry name" value="(Trans)glycosidases"/>
    <property type="match status" value="1"/>
</dbReference>
<dbReference type="Gene3D" id="1.10.1740.10">
    <property type="match status" value="1"/>
</dbReference>
<dbReference type="InterPro" id="IPR045857">
    <property type="entry name" value="O16G_dom_2"/>
</dbReference>
<dbReference type="Proteomes" id="UP000237350">
    <property type="component" value="Unassembled WGS sequence"/>
</dbReference>
<dbReference type="RefSeq" id="WP_103679756.1">
    <property type="nucleotide sequence ID" value="NZ_LPWH01000052.1"/>
</dbReference>
<dbReference type="InterPro" id="IPR017853">
    <property type="entry name" value="GH"/>
</dbReference>
<dbReference type="Gene3D" id="3.20.20.80">
    <property type="entry name" value="Glycosidases"/>
    <property type="match status" value="1"/>
</dbReference>
<dbReference type="PANTHER" id="PTHR10357">
    <property type="entry name" value="ALPHA-AMYLASE FAMILY MEMBER"/>
    <property type="match status" value="1"/>
</dbReference>
<dbReference type="EMBL" id="LPWH01000052">
    <property type="protein sequence ID" value="POR03582.1"/>
    <property type="molecule type" value="Genomic_DNA"/>
</dbReference>
<name>A0A2S4JVN7_9SPIO</name>
<proteinExistence type="predicted"/>
<dbReference type="InterPro" id="IPR013780">
    <property type="entry name" value="Glyco_hydro_b"/>
</dbReference>
<evidence type="ECO:0000313" key="3">
    <source>
        <dbReference type="Proteomes" id="UP000237350"/>
    </source>
</evidence>
<dbReference type="CDD" id="cd11324">
    <property type="entry name" value="AmyAc_Amylosucrase"/>
    <property type="match status" value="1"/>
</dbReference>
<dbReference type="Pfam" id="PF00128">
    <property type="entry name" value="Alpha-amylase"/>
    <property type="match status" value="1"/>
</dbReference>
<reference evidence="3" key="1">
    <citation type="submission" date="2015-12" db="EMBL/GenBank/DDBJ databases">
        <authorList>
            <person name="Lodha T.D."/>
            <person name="Chintalapati S."/>
            <person name="Chintalapati V.R."/>
            <person name="Sravanthi T."/>
        </authorList>
    </citation>
    <scope>NUCLEOTIDE SEQUENCE [LARGE SCALE GENOMIC DNA]</scope>
    <source>
        <strain evidence="3">JC133</strain>
    </source>
</reference>
<dbReference type="InterPro" id="IPR006047">
    <property type="entry name" value="GH13_cat_dom"/>
</dbReference>